<evidence type="ECO:0000256" key="7">
    <source>
        <dbReference type="RuleBase" id="RU363032"/>
    </source>
</evidence>
<evidence type="ECO:0000256" key="1">
    <source>
        <dbReference type="ARBA" id="ARBA00004651"/>
    </source>
</evidence>
<feature type="compositionally biased region" description="Polar residues" evidence="8">
    <location>
        <begin position="1"/>
        <end position="13"/>
    </location>
</feature>
<dbReference type="InterPro" id="IPR000515">
    <property type="entry name" value="MetI-like"/>
</dbReference>
<name>A0A938YA67_9ACTN</name>
<evidence type="ECO:0000256" key="5">
    <source>
        <dbReference type="ARBA" id="ARBA00022989"/>
    </source>
</evidence>
<dbReference type="RefSeq" id="WP_205258803.1">
    <property type="nucleotide sequence ID" value="NZ_JAERWK010000001.1"/>
</dbReference>
<keyword evidence="6 7" id="KW-0472">Membrane</keyword>
<dbReference type="GO" id="GO:0055085">
    <property type="term" value="P:transmembrane transport"/>
    <property type="evidence" value="ECO:0007669"/>
    <property type="project" value="InterPro"/>
</dbReference>
<dbReference type="InterPro" id="IPR035906">
    <property type="entry name" value="MetI-like_sf"/>
</dbReference>
<dbReference type="PROSITE" id="PS50928">
    <property type="entry name" value="ABC_TM1"/>
    <property type="match status" value="1"/>
</dbReference>
<reference evidence="10" key="1">
    <citation type="submission" date="2021-01" db="EMBL/GenBank/DDBJ databases">
        <title>YIM 132084 draft genome.</title>
        <authorList>
            <person name="An D."/>
        </authorList>
    </citation>
    <scope>NUCLEOTIDE SEQUENCE</scope>
    <source>
        <strain evidence="10">YIM 132084</strain>
    </source>
</reference>
<dbReference type="EMBL" id="JAERWK010000001">
    <property type="protein sequence ID" value="MBM9465861.1"/>
    <property type="molecule type" value="Genomic_DNA"/>
</dbReference>
<keyword evidence="4 7" id="KW-0812">Transmembrane</keyword>
<evidence type="ECO:0000256" key="6">
    <source>
        <dbReference type="ARBA" id="ARBA00023136"/>
    </source>
</evidence>
<evidence type="ECO:0000259" key="9">
    <source>
        <dbReference type="PROSITE" id="PS50928"/>
    </source>
</evidence>
<keyword evidence="3" id="KW-1003">Cell membrane</keyword>
<feature type="transmembrane region" description="Helical" evidence="7">
    <location>
        <begin position="264"/>
        <end position="285"/>
    </location>
</feature>
<evidence type="ECO:0000256" key="3">
    <source>
        <dbReference type="ARBA" id="ARBA00022475"/>
    </source>
</evidence>
<gene>
    <name evidence="10" type="ORF">JL106_01035</name>
</gene>
<feature type="transmembrane region" description="Helical" evidence="7">
    <location>
        <begin position="99"/>
        <end position="122"/>
    </location>
</feature>
<dbReference type="PANTHER" id="PTHR43386:SF1">
    <property type="entry name" value="D,D-DIPEPTIDE TRANSPORT SYSTEM PERMEASE PROTEIN DDPC-RELATED"/>
    <property type="match status" value="1"/>
</dbReference>
<evidence type="ECO:0000313" key="11">
    <source>
        <dbReference type="Proteomes" id="UP000663792"/>
    </source>
</evidence>
<dbReference type="Pfam" id="PF00528">
    <property type="entry name" value="BPD_transp_1"/>
    <property type="match status" value="1"/>
</dbReference>
<dbReference type="PANTHER" id="PTHR43386">
    <property type="entry name" value="OLIGOPEPTIDE TRANSPORT SYSTEM PERMEASE PROTEIN APPC"/>
    <property type="match status" value="1"/>
</dbReference>
<accession>A0A938YA67</accession>
<feature type="domain" description="ABC transmembrane type-1" evidence="9">
    <location>
        <begin position="95"/>
        <end position="285"/>
    </location>
</feature>
<dbReference type="GO" id="GO:0005886">
    <property type="term" value="C:plasma membrane"/>
    <property type="evidence" value="ECO:0007669"/>
    <property type="project" value="UniProtKB-SubCell"/>
</dbReference>
<feature type="region of interest" description="Disordered" evidence="8">
    <location>
        <begin position="1"/>
        <end position="23"/>
    </location>
</feature>
<comment type="similarity">
    <text evidence="7">Belongs to the binding-protein-dependent transport system permease family.</text>
</comment>
<dbReference type="Proteomes" id="UP000663792">
    <property type="component" value="Unassembled WGS sequence"/>
</dbReference>
<dbReference type="CDD" id="cd06261">
    <property type="entry name" value="TM_PBP2"/>
    <property type="match status" value="1"/>
</dbReference>
<evidence type="ECO:0000256" key="2">
    <source>
        <dbReference type="ARBA" id="ARBA00022448"/>
    </source>
</evidence>
<evidence type="ECO:0000313" key="10">
    <source>
        <dbReference type="EMBL" id="MBM9465861.1"/>
    </source>
</evidence>
<dbReference type="Gene3D" id="1.10.3720.10">
    <property type="entry name" value="MetI-like"/>
    <property type="match status" value="1"/>
</dbReference>
<proteinExistence type="inferred from homology"/>
<keyword evidence="2 7" id="KW-0813">Transport</keyword>
<comment type="caution">
    <text evidence="10">The sequence shown here is derived from an EMBL/GenBank/DDBJ whole genome shotgun (WGS) entry which is preliminary data.</text>
</comment>
<protein>
    <submittedName>
        <fullName evidence="10">ABC transporter permease</fullName>
    </submittedName>
</protein>
<organism evidence="10 11">
    <name type="scientific">Nakamurella leprariae</name>
    <dbReference type="NCBI Taxonomy" id="2803911"/>
    <lineage>
        <taxon>Bacteria</taxon>
        <taxon>Bacillati</taxon>
        <taxon>Actinomycetota</taxon>
        <taxon>Actinomycetes</taxon>
        <taxon>Nakamurellales</taxon>
        <taxon>Nakamurellaceae</taxon>
        <taxon>Nakamurella</taxon>
    </lineage>
</organism>
<dbReference type="InterPro" id="IPR050366">
    <property type="entry name" value="BP-dependent_transpt_permease"/>
</dbReference>
<keyword evidence="11" id="KW-1185">Reference proteome</keyword>
<evidence type="ECO:0000256" key="4">
    <source>
        <dbReference type="ARBA" id="ARBA00022692"/>
    </source>
</evidence>
<comment type="subcellular location">
    <subcellularLocation>
        <location evidence="1 7">Cell membrane</location>
        <topology evidence="1 7">Multi-pass membrane protein</topology>
    </subcellularLocation>
</comment>
<evidence type="ECO:0000256" key="8">
    <source>
        <dbReference type="SAM" id="MobiDB-lite"/>
    </source>
</evidence>
<sequence length="295" mass="31118">MNLTLTPNKSAASPDTAANAPRRRRLTRLPRRGSMAVGLVIVTVLLVVAVGSMFWTPYDPDASGVGLPYQPPSAEHWFGTDRVGADVFSRTMAAAATDVGITLAAVLIALVVGTVVGAVSGFVGGAVDTVVMRFMEILQAFPALLLAMLMVAAVGPGTLNVIVVVSIVGIPNYVRLVRAEILSKKHWQFAEAARMVGNSRSRVLFRHLLPNSMTPVIGFSSVNASWVAVIVASLGFIGLGIEPGSAEWGSMISRGQDSILSGEWWISTFPGIAILVLSAAFYLIGDGLTESGEQR</sequence>
<dbReference type="AlphaFoldDB" id="A0A938YA67"/>
<keyword evidence="5 7" id="KW-1133">Transmembrane helix</keyword>
<feature type="transmembrane region" description="Helical" evidence="7">
    <location>
        <begin position="216"/>
        <end position="241"/>
    </location>
</feature>
<dbReference type="SUPFAM" id="SSF161098">
    <property type="entry name" value="MetI-like"/>
    <property type="match status" value="1"/>
</dbReference>
<feature type="transmembrane region" description="Helical" evidence="7">
    <location>
        <begin position="33"/>
        <end position="55"/>
    </location>
</feature>